<protein>
    <submittedName>
        <fullName evidence="3">Uncharacterized protein</fullName>
    </submittedName>
</protein>
<dbReference type="InParanoid" id="K3XCR9"/>
<sequence>MALRSASSANSTSSSRRGLHSHVCRDLYTERILWPRMALFALLVGIAVLTVLCVRRCRRHRHPRTGQSSDVRKGDSSVNSSLPQHETAPPSTHTPMDKWMACAIGAGIVWTCLILLGFQSYDYAVSGNSMLLAPARPRVVFSFTTISEGVTKIQPTLDALINQDGEGFDTIYIVVPRVYRKTPIEIPSWLVRDMEKDLKRSDFHGATFAVGVSAYHEKVYLIVIDTDFGPASKVLGTLLVEQDPETIIVYGDDDRVYPSQLCDRALHYTAKYPNEAIAVLGGWIAAEDSMYCGRSLEVGVNRVSFVGGAGGVAVKRRFFGIGEATMPAFEIANFSKACFLGDDYYLSHLLSNNGVSRRLVFDSCWNLDSMGTSYPHGGLSWAKSAHPGGANVEHYQQCIREFGVDQDLSRDGEFGALFMYVFR</sequence>
<accession>K3XCR9</accession>
<feature type="transmembrane region" description="Helical" evidence="2">
    <location>
        <begin position="37"/>
        <end position="54"/>
    </location>
</feature>
<reference evidence="4" key="2">
    <citation type="submission" date="2010-04" db="EMBL/GenBank/DDBJ databases">
        <authorList>
            <person name="Buell R."/>
            <person name="Hamilton J."/>
            <person name="Hostetler J."/>
        </authorList>
    </citation>
    <scope>NUCLEOTIDE SEQUENCE [LARGE SCALE GENOMIC DNA]</scope>
    <source>
        <strain evidence="4">DAOM:BR144</strain>
    </source>
</reference>
<evidence type="ECO:0000313" key="3">
    <source>
        <dbReference type="EnsemblProtists" id="PYU1_T015018"/>
    </source>
</evidence>
<keyword evidence="2" id="KW-0472">Membrane</keyword>
<dbReference type="EnsemblProtists" id="PYU1_T015018">
    <property type="protein sequence ID" value="PYU1_T015018"/>
    <property type="gene ID" value="PYU1_G014987"/>
</dbReference>
<keyword evidence="2" id="KW-1133">Transmembrane helix</keyword>
<dbReference type="eggNOG" id="ENOG502RMR9">
    <property type="taxonomic scope" value="Eukaryota"/>
</dbReference>
<evidence type="ECO:0000256" key="1">
    <source>
        <dbReference type="SAM" id="MobiDB-lite"/>
    </source>
</evidence>
<dbReference type="HOGENOM" id="CLU_046218_0_0_1"/>
<dbReference type="VEuPathDB" id="FungiDB:PYU1_G014987"/>
<dbReference type="EMBL" id="ADOS01001523">
    <property type="status" value="NOT_ANNOTATED_CDS"/>
    <property type="molecule type" value="Genomic_DNA"/>
</dbReference>
<dbReference type="OMA" id="CERALHY"/>
<reference evidence="4" key="1">
    <citation type="journal article" date="2010" name="Genome Biol.">
        <title>Genome sequence of the necrotrophic plant pathogen Pythium ultimum reveals original pathogenicity mechanisms and effector repertoire.</title>
        <authorList>
            <person name="Levesque C.A."/>
            <person name="Brouwer H."/>
            <person name="Cano L."/>
            <person name="Hamilton J.P."/>
            <person name="Holt C."/>
            <person name="Huitema E."/>
            <person name="Raffaele S."/>
            <person name="Robideau G.P."/>
            <person name="Thines M."/>
            <person name="Win J."/>
            <person name="Zerillo M.M."/>
            <person name="Beakes G.W."/>
            <person name="Boore J.L."/>
            <person name="Busam D."/>
            <person name="Dumas B."/>
            <person name="Ferriera S."/>
            <person name="Fuerstenberg S.I."/>
            <person name="Gachon C.M."/>
            <person name="Gaulin E."/>
            <person name="Govers F."/>
            <person name="Grenville-Briggs L."/>
            <person name="Horner N."/>
            <person name="Hostetler J."/>
            <person name="Jiang R.H."/>
            <person name="Johnson J."/>
            <person name="Krajaejun T."/>
            <person name="Lin H."/>
            <person name="Meijer H.J."/>
            <person name="Moore B."/>
            <person name="Morris P."/>
            <person name="Phuntmart V."/>
            <person name="Puiu D."/>
            <person name="Shetty J."/>
            <person name="Stajich J.E."/>
            <person name="Tripathy S."/>
            <person name="Wawra S."/>
            <person name="van West P."/>
            <person name="Whitty B.R."/>
            <person name="Coutinho P.M."/>
            <person name="Henrissat B."/>
            <person name="Martin F."/>
            <person name="Thomas P.D."/>
            <person name="Tyler B.M."/>
            <person name="De Vries R.P."/>
            <person name="Kamoun S."/>
            <person name="Yandell M."/>
            <person name="Tisserat N."/>
            <person name="Buell C.R."/>
        </authorList>
    </citation>
    <scope>NUCLEOTIDE SEQUENCE</scope>
    <source>
        <strain evidence="4">DAOM:BR144</strain>
    </source>
</reference>
<feature type="compositionally biased region" description="Polar residues" evidence="1">
    <location>
        <begin position="76"/>
        <end position="93"/>
    </location>
</feature>
<keyword evidence="4" id="KW-1185">Reference proteome</keyword>
<feature type="transmembrane region" description="Helical" evidence="2">
    <location>
        <begin position="99"/>
        <end position="118"/>
    </location>
</feature>
<keyword evidence="2" id="KW-0812">Transmembrane</keyword>
<dbReference type="Proteomes" id="UP000019132">
    <property type="component" value="Unassembled WGS sequence"/>
</dbReference>
<evidence type="ECO:0000256" key="2">
    <source>
        <dbReference type="SAM" id="Phobius"/>
    </source>
</evidence>
<proteinExistence type="predicted"/>
<feature type="region of interest" description="Disordered" evidence="1">
    <location>
        <begin position="63"/>
        <end position="93"/>
    </location>
</feature>
<organism evidence="3 4">
    <name type="scientific">Globisporangium ultimum (strain ATCC 200006 / CBS 805.95 / DAOM BR144)</name>
    <name type="common">Pythium ultimum</name>
    <dbReference type="NCBI Taxonomy" id="431595"/>
    <lineage>
        <taxon>Eukaryota</taxon>
        <taxon>Sar</taxon>
        <taxon>Stramenopiles</taxon>
        <taxon>Oomycota</taxon>
        <taxon>Peronosporomycetes</taxon>
        <taxon>Pythiales</taxon>
        <taxon>Pythiaceae</taxon>
        <taxon>Globisporangium</taxon>
    </lineage>
</organism>
<reference evidence="3" key="3">
    <citation type="submission" date="2015-02" db="UniProtKB">
        <authorList>
            <consortium name="EnsemblProtists"/>
        </authorList>
    </citation>
    <scope>IDENTIFICATION</scope>
    <source>
        <strain evidence="3">DAOM BR144</strain>
    </source>
</reference>
<evidence type="ECO:0000313" key="4">
    <source>
        <dbReference type="Proteomes" id="UP000019132"/>
    </source>
</evidence>
<name>K3XCR9_GLOUD</name>
<dbReference type="AlphaFoldDB" id="K3XCR9"/>